<dbReference type="Gene3D" id="3.40.50.620">
    <property type="entry name" value="HUPs"/>
    <property type="match status" value="1"/>
</dbReference>
<dbReference type="Gene3D" id="1.10.730.10">
    <property type="entry name" value="Isoleucyl-tRNA Synthetase, Domain 1"/>
    <property type="match status" value="1"/>
</dbReference>
<dbReference type="EC" id="6.1.1.4" evidence="8"/>
<dbReference type="STRING" id="697581.TCARB_1887"/>
<accession>A0A3G1A924</accession>
<dbReference type="InterPro" id="IPR013155">
    <property type="entry name" value="M/V/L/I-tRNA-synth_anticd-bd"/>
</dbReference>
<dbReference type="RefSeq" id="WP_052887264.1">
    <property type="nucleotide sequence ID" value="NZ_CP007493.1"/>
</dbReference>
<evidence type="ECO:0000256" key="6">
    <source>
        <dbReference type="ARBA" id="ARBA00022917"/>
    </source>
</evidence>
<keyword evidence="7 8" id="KW-0030">Aminoacyl-tRNA synthetase</keyword>
<evidence type="ECO:0000256" key="1">
    <source>
        <dbReference type="ARBA" id="ARBA00005594"/>
    </source>
</evidence>
<keyword evidence="3 8" id="KW-0436">Ligase</keyword>
<evidence type="ECO:0000256" key="8">
    <source>
        <dbReference type="HAMAP-Rule" id="MF_00049"/>
    </source>
</evidence>
<dbReference type="InterPro" id="IPR009080">
    <property type="entry name" value="tRNAsynth_Ia_anticodon-bd"/>
</dbReference>
<dbReference type="GO" id="GO:0006429">
    <property type="term" value="P:leucyl-tRNA aminoacylation"/>
    <property type="evidence" value="ECO:0007669"/>
    <property type="project" value="UniProtKB-UniRule"/>
</dbReference>
<dbReference type="SUPFAM" id="SSF50677">
    <property type="entry name" value="ValRS/IleRS/LeuRS editing domain"/>
    <property type="match status" value="1"/>
</dbReference>
<keyword evidence="6 8" id="KW-0648">Protein biosynthesis</keyword>
<organism evidence="12 13">
    <name type="scientific">Thermofilum adornatum 1505</name>
    <dbReference type="NCBI Taxonomy" id="697581"/>
    <lineage>
        <taxon>Archaea</taxon>
        <taxon>Thermoproteota</taxon>
        <taxon>Thermoprotei</taxon>
        <taxon>Thermofilales</taxon>
        <taxon>Thermofilaceae</taxon>
        <taxon>Thermofilum</taxon>
    </lineage>
</organism>
<dbReference type="Pfam" id="PF08264">
    <property type="entry name" value="Anticodon_1"/>
    <property type="match status" value="1"/>
</dbReference>
<keyword evidence="4 8" id="KW-0547">Nucleotide-binding</keyword>
<dbReference type="GeneID" id="25407299"/>
<dbReference type="KEGG" id="tcb:TCARB_1887"/>
<protein>
    <recommendedName>
        <fullName evidence="8">Leucine--tRNA ligase</fullName>
        <ecNumber evidence="8">6.1.1.4</ecNumber>
    </recommendedName>
    <alternativeName>
        <fullName evidence="8">Leucyl-tRNA synthetase</fullName>
        <shortName evidence="8">LeuRS</shortName>
    </alternativeName>
</protein>
<dbReference type="CDD" id="cd07959">
    <property type="entry name" value="Anticodon_Ia_Leu_AEc"/>
    <property type="match status" value="1"/>
</dbReference>
<dbReference type="Gene3D" id="3.30.2320.20">
    <property type="entry name" value="Class I aminoacyl-tRNA synthetases (RS)"/>
    <property type="match status" value="1"/>
</dbReference>
<dbReference type="AlphaFoldDB" id="A0A3G1A924"/>
<reference evidence="13" key="1">
    <citation type="book" date="2010" name="EXTREMOPHILES" publisher="0:0-0">
        <title>Complete genome sequences of ten hyperthermophilic archaea reveal their metabolic capabilities and possible ecological roles.</title>
        <editorList>
            <person name="?"/>
        </editorList>
        <authorList>
            <person name="Ravin N.V."/>
            <person name="Mardanov A.V."/>
            <person name="Bonch-Osmolovskaya E.A."/>
            <person name="Skryabin K.G."/>
        </authorList>
    </citation>
    <scope>NUCLEOTIDE SEQUENCE [LARGE SCALE GENOMIC DNA]</scope>
    <source>
        <strain evidence="13">1505</strain>
    </source>
</reference>
<evidence type="ECO:0000256" key="7">
    <source>
        <dbReference type="ARBA" id="ARBA00023146"/>
    </source>
</evidence>
<keyword evidence="5 8" id="KW-0067">ATP-binding</keyword>
<dbReference type="InterPro" id="IPR002300">
    <property type="entry name" value="aa-tRNA-synth_Ia"/>
</dbReference>
<dbReference type="InterPro" id="IPR004493">
    <property type="entry name" value="Leu-tRNA-synth_Ia_arc/euk"/>
</dbReference>
<dbReference type="InterPro" id="IPR014729">
    <property type="entry name" value="Rossmann-like_a/b/a_fold"/>
</dbReference>
<comment type="subcellular location">
    <subcellularLocation>
        <location evidence="8">Cytoplasm</location>
    </subcellularLocation>
</comment>
<evidence type="ECO:0000313" key="13">
    <source>
        <dbReference type="Proteomes" id="UP000266720"/>
    </source>
</evidence>
<dbReference type="GO" id="GO:0005737">
    <property type="term" value="C:cytoplasm"/>
    <property type="evidence" value="ECO:0007669"/>
    <property type="project" value="UniProtKB-SubCell"/>
</dbReference>
<dbReference type="NCBIfam" id="TIGR00395">
    <property type="entry name" value="leuS_arch"/>
    <property type="match status" value="1"/>
</dbReference>
<dbReference type="Proteomes" id="UP000266720">
    <property type="component" value="Chromosome"/>
</dbReference>
<proteinExistence type="inferred from homology"/>
<feature type="domain" description="Methionyl/Valyl/Leucyl/Isoleucyl-tRNA synthetase anticodon-binding" evidence="11">
    <location>
        <begin position="730"/>
        <end position="862"/>
    </location>
</feature>
<dbReference type="EMBL" id="CP007493">
    <property type="protein sequence ID" value="AJB42923.1"/>
    <property type="molecule type" value="Genomic_DNA"/>
</dbReference>
<comment type="caution">
    <text evidence="8">Lacks conserved residue(s) required for the propagation of feature annotation.</text>
</comment>
<dbReference type="PANTHER" id="PTHR45794">
    <property type="entry name" value="LEUCYL-TRNA SYNTHETASE"/>
    <property type="match status" value="1"/>
</dbReference>
<dbReference type="Gene3D" id="3.90.740.10">
    <property type="entry name" value="Valyl/Leucyl/Isoleucyl-tRNA synthetase, editing domain"/>
    <property type="match status" value="1"/>
</dbReference>
<evidence type="ECO:0000256" key="3">
    <source>
        <dbReference type="ARBA" id="ARBA00022598"/>
    </source>
</evidence>
<evidence type="ECO:0000256" key="5">
    <source>
        <dbReference type="ARBA" id="ARBA00022840"/>
    </source>
</evidence>
<feature type="short sequence motif" description="'KMSKS' region" evidence="8">
    <location>
        <begin position="656"/>
        <end position="660"/>
    </location>
</feature>
<sequence>MSIIASKRIEFPEVNKERRDFLKSIEEKWQKFWEQNRVYEADPDPSRQKFFVTFPYPYINAYPHLGTGYTVLRVDILARFKRMQGYNVLFPQGWHATGGPIVAAALRVREGDPKQINILRSLGIPEEEIPKFRDPEYWVYFFKKEFRRDFQRLGLSIDWRREFFTTRLNPPYNKFIQWQYTVLREKGLIAKGKHPVVWCPKEQKVVGDHDRPDEYAGIGPTEVVVIKFRGEDGYVYPCLTYRPETVYGAVNIWVNPDAEYLIAEVDGEKWIVGEYGARELADQDHRVSVIGRIKGAQLVGHFAVNPVTGWRIPVLPAFFVDADFGTGVVMSVPAHAPYDYVGLEDLKRDPYLLEKYNLDPSIIDAVQPVKLIEVEDYKGLPAQEAVQTFNAKTQRDIEALEKATKDVYSKEFYKGVLKPEIYGAKWGGRKVYEVKEEIINYLSEKGVAFRHYTLSSPVYCRCGAKTHVKLVKDQWFLRYSDKEWKQKAHECIDQMRFVPEEIRQEFHRLVDWYEDWACTHERELGTPLPWDERWVLESLSDSTIYMAYYTIAKYLQHPETYDIEWDRLGNSFFDYVFLGKGDPEKVSAETGISKELLEKIRQEFLYWYPVDMRVSGKDLLGNHLVFFIMHHVAVFPRDKWPRGIGINGWVLVAGKKMSKSLGNYILIREAVDYWGADATRFAEAYAGNSGLDDANFEPEMASKAVDLLYEWYKFATENYDKGDDDYRFIDKWFESVINETILKVAREYEQINTKNVLVEGFFNLQNSYKWYIRRRGAPNRSLLKRFIETQTLILAPITPHIAEEIWQAIGKQTSISKAQWPKVTDQDIDKHVQKAEAVVIKLLEDLDEVIRLKKNKPKRVTIVLPAPWKYEFLDKVNQAYRTTGKLSEAIQQATKTLTPEQRTKIGKIIPIIHKNPEILDLATNPQLETQALTDALPLIQQTLGAEIVIATEEQLQNNPKAATSLPARPAIILEE</sequence>
<dbReference type="Pfam" id="PF00133">
    <property type="entry name" value="tRNA-synt_1"/>
    <property type="match status" value="1"/>
</dbReference>
<evidence type="ECO:0000259" key="11">
    <source>
        <dbReference type="Pfam" id="PF08264"/>
    </source>
</evidence>
<dbReference type="GO" id="GO:0002161">
    <property type="term" value="F:aminoacyl-tRNA deacylase activity"/>
    <property type="evidence" value="ECO:0007669"/>
    <property type="project" value="InterPro"/>
</dbReference>
<evidence type="ECO:0000256" key="2">
    <source>
        <dbReference type="ARBA" id="ARBA00022490"/>
    </source>
</evidence>
<dbReference type="Gene3D" id="1.10.10.720">
    <property type="entry name" value="leucyl-tRNA synthetase"/>
    <property type="match status" value="1"/>
</dbReference>
<comment type="similarity">
    <text evidence="1 8 9">Belongs to the class-I aminoacyl-tRNA synthetase family.</text>
</comment>
<feature type="binding site" evidence="8">
    <location>
        <position position="659"/>
    </location>
    <ligand>
        <name>ATP</name>
        <dbReference type="ChEBI" id="CHEBI:30616"/>
    </ligand>
</feature>
<comment type="catalytic activity">
    <reaction evidence="8">
        <text>tRNA(Leu) + L-leucine + ATP = L-leucyl-tRNA(Leu) + AMP + diphosphate</text>
        <dbReference type="Rhea" id="RHEA:11688"/>
        <dbReference type="Rhea" id="RHEA-COMP:9613"/>
        <dbReference type="Rhea" id="RHEA-COMP:9622"/>
        <dbReference type="ChEBI" id="CHEBI:30616"/>
        <dbReference type="ChEBI" id="CHEBI:33019"/>
        <dbReference type="ChEBI" id="CHEBI:57427"/>
        <dbReference type="ChEBI" id="CHEBI:78442"/>
        <dbReference type="ChEBI" id="CHEBI:78494"/>
        <dbReference type="ChEBI" id="CHEBI:456215"/>
        <dbReference type="EC" id="6.1.1.4"/>
    </reaction>
</comment>
<gene>
    <name evidence="8" type="primary">leuS</name>
    <name evidence="12" type="ORF">TCARB_1887</name>
</gene>
<dbReference type="SUPFAM" id="SSF52374">
    <property type="entry name" value="Nucleotidylyl transferase"/>
    <property type="match status" value="1"/>
</dbReference>
<evidence type="ECO:0000259" key="10">
    <source>
        <dbReference type="Pfam" id="PF00133"/>
    </source>
</evidence>
<evidence type="ECO:0000256" key="4">
    <source>
        <dbReference type="ARBA" id="ARBA00022741"/>
    </source>
</evidence>
<dbReference type="GO" id="GO:0005524">
    <property type="term" value="F:ATP binding"/>
    <property type="evidence" value="ECO:0007669"/>
    <property type="project" value="UniProtKB-UniRule"/>
</dbReference>
<name>A0A3G1A924_9CREN</name>
<dbReference type="InterPro" id="IPR001412">
    <property type="entry name" value="aa-tRNA-synth_I_CS"/>
</dbReference>
<dbReference type="PROSITE" id="PS00178">
    <property type="entry name" value="AA_TRNA_LIGASE_I"/>
    <property type="match status" value="1"/>
</dbReference>
<evidence type="ECO:0000256" key="9">
    <source>
        <dbReference type="RuleBase" id="RU363035"/>
    </source>
</evidence>
<feature type="domain" description="Aminoacyl-tRNA synthetase class Ia" evidence="10">
    <location>
        <begin position="28"/>
        <end position="686"/>
    </location>
</feature>
<dbReference type="GO" id="GO:0004823">
    <property type="term" value="F:leucine-tRNA ligase activity"/>
    <property type="evidence" value="ECO:0007669"/>
    <property type="project" value="UniProtKB-UniRule"/>
</dbReference>
<dbReference type="NCBIfam" id="NF008957">
    <property type="entry name" value="PRK12300.1"/>
    <property type="match status" value="1"/>
</dbReference>
<dbReference type="HAMAP" id="MF_00049_A">
    <property type="entry name" value="Leu_tRNA_synth_A"/>
    <property type="match status" value="1"/>
</dbReference>
<dbReference type="InterPro" id="IPR009008">
    <property type="entry name" value="Val/Leu/Ile-tRNA-synth_edit"/>
</dbReference>
<dbReference type="PANTHER" id="PTHR45794:SF1">
    <property type="entry name" value="LEUCINE--TRNA LIGASE, CYTOPLASMIC"/>
    <property type="match status" value="1"/>
</dbReference>
<evidence type="ECO:0000313" key="12">
    <source>
        <dbReference type="EMBL" id="AJB42923.1"/>
    </source>
</evidence>
<dbReference type="SUPFAM" id="SSF47323">
    <property type="entry name" value="Anticodon-binding domain of a subclass of class I aminoacyl-tRNA synthetases"/>
    <property type="match status" value="1"/>
</dbReference>
<keyword evidence="2 8" id="KW-0963">Cytoplasm</keyword>
<dbReference type="InterPro" id="IPR020791">
    <property type="entry name" value="Leu-tRNA-lgase_arc"/>
</dbReference>